<protein>
    <submittedName>
        <fullName evidence="1">HAD-IIB family hydrolase</fullName>
    </submittedName>
</protein>
<evidence type="ECO:0000313" key="2">
    <source>
        <dbReference type="Proteomes" id="UP000470772"/>
    </source>
</evidence>
<name>A0A6A9QQM0_SULME</name>
<dbReference type="InterPro" id="IPR006379">
    <property type="entry name" value="HAD-SF_hydro_IIB"/>
</dbReference>
<keyword evidence="1" id="KW-0378">Hydrolase</keyword>
<accession>A0A6A9QQM0</accession>
<dbReference type="AlphaFoldDB" id="A0A6A9QQM0"/>
<dbReference type="GO" id="GO:0005829">
    <property type="term" value="C:cytosol"/>
    <property type="evidence" value="ECO:0007669"/>
    <property type="project" value="TreeGrafter"/>
</dbReference>
<dbReference type="Gene3D" id="3.90.1070.10">
    <property type="match status" value="1"/>
</dbReference>
<dbReference type="EMBL" id="WGGD01000005">
    <property type="protein sequence ID" value="MUN29595.1"/>
    <property type="molecule type" value="Genomic_DNA"/>
</dbReference>
<dbReference type="SUPFAM" id="SSF56784">
    <property type="entry name" value="HAD-like"/>
    <property type="match status" value="1"/>
</dbReference>
<dbReference type="Proteomes" id="UP000470772">
    <property type="component" value="Unassembled WGS sequence"/>
</dbReference>
<dbReference type="InterPro" id="IPR036412">
    <property type="entry name" value="HAD-like_sf"/>
</dbReference>
<evidence type="ECO:0000313" key="1">
    <source>
        <dbReference type="EMBL" id="MUN29595.1"/>
    </source>
</evidence>
<organism evidence="1 2">
    <name type="scientific">Sulfuracidifex metallicus DSM 6482 = JCM 9184</name>
    <dbReference type="NCBI Taxonomy" id="523847"/>
    <lineage>
        <taxon>Archaea</taxon>
        <taxon>Thermoproteota</taxon>
        <taxon>Thermoprotei</taxon>
        <taxon>Sulfolobales</taxon>
        <taxon>Sulfolobaceae</taxon>
        <taxon>Sulfuracidifex</taxon>
    </lineage>
</organism>
<dbReference type="Pfam" id="PF08282">
    <property type="entry name" value="Hydrolase_3"/>
    <property type="match status" value="1"/>
</dbReference>
<dbReference type="OrthoDB" id="120822at2157"/>
<comment type="caution">
    <text evidence="1">The sequence shown here is derived from an EMBL/GenBank/DDBJ whole genome shotgun (WGS) entry which is preliminary data.</text>
</comment>
<dbReference type="Gene3D" id="3.40.50.1000">
    <property type="entry name" value="HAD superfamily/HAD-like"/>
    <property type="match status" value="1"/>
</dbReference>
<gene>
    <name evidence="1" type="ORF">GC250_09125</name>
</gene>
<dbReference type="GO" id="GO:0000287">
    <property type="term" value="F:magnesium ion binding"/>
    <property type="evidence" value="ECO:0007669"/>
    <property type="project" value="TreeGrafter"/>
</dbReference>
<dbReference type="PANTHER" id="PTHR10000:SF8">
    <property type="entry name" value="HAD SUPERFAMILY HYDROLASE-LIKE, TYPE 3"/>
    <property type="match status" value="1"/>
</dbReference>
<dbReference type="InterPro" id="IPR023214">
    <property type="entry name" value="HAD_sf"/>
</dbReference>
<dbReference type="GO" id="GO:0016791">
    <property type="term" value="F:phosphatase activity"/>
    <property type="evidence" value="ECO:0007669"/>
    <property type="project" value="UniProtKB-ARBA"/>
</dbReference>
<dbReference type="NCBIfam" id="TIGR01484">
    <property type="entry name" value="HAD-SF-IIB"/>
    <property type="match status" value="1"/>
</dbReference>
<reference evidence="1 2" key="1">
    <citation type="submission" date="2019-10" db="EMBL/GenBank/DDBJ databases">
        <title>Sequencing and Assembly of Multiple Reported Metal-Biooxidizing Members of the Extremely Thermoacidophilic Archaeal Family Sulfolobaceae.</title>
        <authorList>
            <person name="Counts J.A."/>
            <person name="Kelly R.M."/>
        </authorList>
    </citation>
    <scope>NUCLEOTIDE SEQUENCE [LARGE SCALE GENOMIC DNA]</scope>
    <source>
        <strain evidence="1 2">DSM 6482</strain>
    </source>
</reference>
<dbReference type="RefSeq" id="WP_054839114.1">
    <property type="nucleotide sequence ID" value="NZ_BBBY01000040.1"/>
</dbReference>
<keyword evidence="2" id="KW-1185">Reference proteome</keyword>
<proteinExistence type="predicted"/>
<dbReference type="PANTHER" id="PTHR10000">
    <property type="entry name" value="PHOSPHOSERINE PHOSPHATASE"/>
    <property type="match status" value="1"/>
</dbReference>
<sequence>MDSSKVMILSDFDRTLAPEENGFIIEDYVVKEINSYSEFNLFFVVTGRERKNVSGVKRKSVFELSNGLVPTGWILENGSMILYRGEHIMVSKQWLQDMDEISRRFSQEGIDHALGETIMFADNTLDKRELLEKIVKDVSQGRGKVEWNTDDAMVMASNVDKGRGIRDLVDMMQFKGIKVGIGDAQNDIPLFQNVDVKVAMGNALPEIKKMADIVMKGGPGEGVLEVLDMIREGRLLDIVKQHYI</sequence>